<keyword evidence="1" id="KW-0175">Coiled coil</keyword>
<evidence type="ECO:0000256" key="1">
    <source>
        <dbReference type="SAM" id="Coils"/>
    </source>
</evidence>
<feature type="compositionally biased region" description="Basic and acidic residues" evidence="2">
    <location>
        <begin position="162"/>
        <end position="181"/>
    </location>
</feature>
<dbReference type="Gene3D" id="1.10.3130.20">
    <property type="entry name" value="Phycobilisome linker domain"/>
    <property type="match status" value="2"/>
</dbReference>
<evidence type="ECO:0000256" key="2">
    <source>
        <dbReference type="SAM" id="MobiDB-lite"/>
    </source>
</evidence>
<gene>
    <name evidence="5" type="ORF">ABWT76_000578</name>
</gene>
<feature type="chain" id="PRO_5043908091" evidence="3">
    <location>
        <begin position="35"/>
        <end position="351"/>
    </location>
</feature>
<dbReference type="InterPro" id="IPR038255">
    <property type="entry name" value="PBS_linker_sf"/>
</dbReference>
<feature type="compositionally biased region" description="Basic and acidic residues" evidence="2">
    <location>
        <begin position="144"/>
        <end position="154"/>
    </location>
</feature>
<dbReference type="InterPro" id="IPR025282">
    <property type="entry name" value="DUF4214"/>
</dbReference>
<dbReference type="AlphaFoldDB" id="A0AAU8JEX7"/>
<reference evidence="5" key="1">
    <citation type="submission" date="2024-07" db="EMBL/GenBank/DDBJ databases">
        <authorList>
            <person name="Kim Y.J."/>
            <person name="Jeong J.Y."/>
        </authorList>
    </citation>
    <scope>NUCLEOTIDE SEQUENCE</scope>
    <source>
        <strain evidence="5">GIHE-MW2</strain>
    </source>
</reference>
<feature type="coiled-coil region" evidence="1">
    <location>
        <begin position="73"/>
        <end position="100"/>
    </location>
</feature>
<dbReference type="RefSeq" id="WP_156331914.1">
    <property type="nucleotide sequence ID" value="NZ_CP159837.1"/>
</dbReference>
<keyword evidence="3" id="KW-0732">Signal</keyword>
<feature type="domain" description="DUF4214" evidence="4">
    <location>
        <begin position="255"/>
        <end position="299"/>
    </location>
</feature>
<dbReference type="EMBL" id="CP159837">
    <property type="protein sequence ID" value="XCM37779.1"/>
    <property type="molecule type" value="Genomic_DNA"/>
</dbReference>
<feature type="region of interest" description="Disordered" evidence="2">
    <location>
        <begin position="140"/>
        <end position="181"/>
    </location>
</feature>
<name>A0AAU8JEX7_9CYAN</name>
<sequence>MTKQFYFFFMGMGGSMKALNLLKFLSLSSTMAIAFSGSVLLTPKAQGLTGYENPQQFANFLQADQSLLQAQAQTQAQAEAQALERDRQRISEQVILLHRQMVGPNASLSSRHLAAYVNCIEQNVCTWDDVRAHIAHTNPVDNRYQGRSEDEYSRRPIGSSSRDNRSISQRHGDRYRDDEYRDYEYNDGQVLQAQSRERQQIEEQVRRLYRQMLGNNARISRRDLRDYVNCIERDRCDWDDVREEIAYSDAGEEAIEEIYQEVLERDPDRGGMRTYQDRLADDWNIQDIREDIAESDEAEQAINRIYREILGRNADSRGLRTYQRKLSEDWSLDKVRRDIANSDEARRRRGG</sequence>
<proteinExistence type="predicted"/>
<evidence type="ECO:0000259" key="4">
    <source>
        <dbReference type="Pfam" id="PF13946"/>
    </source>
</evidence>
<protein>
    <submittedName>
        <fullName evidence="5">DUF4214 domain-containing protein</fullName>
    </submittedName>
</protein>
<accession>A0AAU8JEX7</accession>
<evidence type="ECO:0000313" key="5">
    <source>
        <dbReference type="EMBL" id="XCM37779.1"/>
    </source>
</evidence>
<evidence type="ECO:0000256" key="3">
    <source>
        <dbReference type="SAM" id="SignalP"/>
    </source>
</evidence>
<organism evidence="5">
    <name type="scientific">Planktothricoides raciborskii GIHE-MW2</name>
    <dbReference type="NCBI Taxonomy" id="2792601"/>
    <lineage>
        <taxon>Bacteria</taxon>
        <taxon>Bacillati</taxon>
        <taxon>Cyanobacteriota</taxon>
        <taxon>Cyanophyceae</taxon>
        <taxon>Oscillatoriophycideae</taxon>
        <taxon>Oscillatoriales</taxon>
        <taxon>Oscillatoriaceae</taxon>
        <taxon>Planktothricoides</taxon>
    </lineage>
</organism>
<dbReference type="Pfam" id="PF13946">
    <property type="entry name" value="DUF4214"/>
    <property type="match status" value="1"/>
</dbReference>
<feature type="signal peptide" evidence="3">
    <location>
        <begin position="1"/>
        <end position="34"/>
    </location>
</feature>